<dbReference type="SUPFAM" id="SSF53067">
    <property type="entry name" value="Actin-like ATPase domain"/>
    <property type="match status" value="2"/>
</dbReference>
<name>A0A2M6WK24_9BACT</name>
<dbReference type="NCBIfam" id="TIGR00904">
    <property type="entry name" value="mreB"/>
    <property type="match status" value="1"/>
</dbReference>
<dbReference type="NCBIfam" id="NF010539">
    <property type="entry name" value="PRK13927.1"/>
    <property type="match status" value="1"/>
</dbReference>
<evidence type="ECO:0000313" key="7">
    <source>
        <dbReference type="EMBL" id="PIT93140.1"/>
    </source>
</evidence>
<gene>
    <name evidence="6" type="primary">mreB</name>
    <name evidence="7" type="ORF">COU06_01485</name>
</gene>
<comment type="subcellular location">
    <subcellularLocation>
        <location evidence="6">Cytoplasm</location>
    </subcellularLocation>
    <text evidence="6">Membrane-associated.</text>
</comment>
<evidence type="ECO:0000256" key="4">
    <source>
        <dbReference type="ARBA" id="ARBA00022960"/>
    </source>
</evidence>
<dbReference type="PANTHER" id="PTHR42749:SF1">
    <property type="entry name" value="CELL SHAPE-DETERMINING PROTEIN MREB"/>
    <property type="match status" value="1"/>
</dbReference>
<feature type="binding site" evidence="6">
    <location>
        <begin position="215"/>
        <end position="218"/>
    </location>
    <ligand>
        <name>ATP</name>
        <dbReference type="ChEBI" id="CHEBI:30616"/>
    </ligand>
</feature>
<reference evidence="8" key="1">
    <citation type="submission" date="2017-09" db="EMBL/GenBank/DDBJ databases">
        <title>Depth-based differentiation of microbial function through sediment-hosted aquifers and enrichment of novel symbionts in the deep terrestrial subsurface.</title>
        <authorList>
            <person name="Probst A.J."/>
            <person name="Ladd B."/>
            <person name="Jarett J.K."/>
            <person name="Geller-Mcgrath D.E."/>
            <person name="Sieber C.M.K."/>
            <person name="Emerson J.B."/>
            <person name="Anantharaman K."/>
            <person name="Thomas B.C."/>
            <person name="Malmstrom R."/>
            <person name="Stieglmeier M."/>
            <person name="Klingl A."/>
            <person name="Woyke T."/>
            <person name="Ryan C.M."/>
            <person name="Banfield J.F."/>
        </authorList>
    </citation>
    <scope>NUCLEOTIDE SEQUENCE [LARGE SCALE GENOMIC DNA]</scope>
</reference>
<evidence type="ECO:0000256" key="2">
    <source>
        <dbReference type="ARBA" id="ARBA00022741"/>
    </source>
</evidence>
<dbReference type="Pfam" id="PF06723">
    <property type="entry name" value="MreB_Mbl"/>
    <property type="match status" value="1"/>
</dbReference>
<dbReference type="PRINTS" id="PR01652">
    <property type="entry name" value="SHAPEPROTEIN"/>
</dbReference>
<dbReference type="GO" id="GO:0000902">
    <property type="term" value="P:cell morphogenesis"/>
    <property type="evidence" value="ECO:0007669"/>
    <property type="project" value="InterPro"/>
</dbReference>
<dbReference type="InterPro" id="IPR004753">
    <property type="entry name" value="MreB"/>
</dbReference>
<dbReference type="InterPro" id="IPR056546">
    <property type="entry name" value="MreB_MamK-like"/>
</dbReference>
<dbReference type="Proteomes" id="UP000229112">
    <property type="component" value="Unassembled WGS sequence"/>
</dbReference>
<proteinExistence type="inferred from homology"/>
<organism evidence="7 8">
    <name type="scientific">Candidatus Harrisonbacteria bacterium CG10_big_fil_rev_8_21_14_0_10_38_8</name>
    <dbReference type="NCBI Taxonomy" id="1974582"/>
    <lineage>
        <taxon>Bacteria</taxon>
        <taxon>Candidatus Harrisoniibacteriota</taxon>
    </lineage>
</organism>
<keyword evidence="3 6" id="KW-0067">ATP-binding</keyword>
<sequence length="353" mass="37620">MFDKLKNPFGVFKKNVGIDLGTANFLVYLSGRGIVVNEPCVVAINNKTGKVVAVGSEAKNMLGRTPRHISVVRPLVGGVISDFEMAQELITQFLKKLSSSSMFNFYQNAVIGVPSDLTEVERKSVEDAVLGAGVSKAYVIESALAAALGARLPVGEPVANMIIDIGGGTTEVAIISMGGAVTVKSIKVGGDKFNEDIIRFVRDEFHLAIGEPTAEALKIEIGTAIPIGEKLEKFVQGRDLATGLPKEVILKDSHIRSAISKSIRVITEGVKEVIELSPPELVGDLLKRGVHMCGGGSLLRGVDDLIAKEVATSVTVVDDPLTCVTRGAGIAVENIEMYDYILNSPLKPREIKL</sequence>
<keyword evidence="2 6" id="KW-0547">Nucleotide-binding</keyword>
<dbReference type="GO" id="GO:0008360">
    <property type="term" value="P:regulation of cell shape"/>
    <property type="evidence" value="ECO:0007669"/>
    <property type="project" value="UniProtKB-UniRule"/>
</dbReference>
<accession>A0A2M6WK24</accession>
<comment type="function">
    <text evidence="6">Forms membrane-associated dynamic filaments that are essential for cell shape determination. Acts by regulating cell wall synthesis and cell elongation, and thus cell shape. A feedback loop between cell geometry and MreB localization may maintain elongated cell shape by targeting cell wall growth to regions of negative cell wall curvature.</text>
</comment>
<dbReference type="AlphaFoldDB" id="A0A2M6WK24"/>
<dbReference type="CDD" id="cd10225">
    <property type="entry name" value="ASKHA_NBD_MreB-like"/>
    <property type="match status" value="1"/>
</dbReference>
<keyword evidence="4 6" id="KW-0133">Cell shape</keyword>
<dbReference type="Gene3D" id="3.30.420.40">
    <property type="match status" value="3"/>
</dbReference>
<evidence type="ECO:0000256" key="6">
    <source>
        <dbReference type="HAMAP-Rule" id="MF_02207"/>
    </source>
</evidence>
<evidence type="ECO:0000256" key="3">
    <source>
        <dbReference type="ARBA" id="ARBA00022840"/>
    </source>
</evidence>
<comment type="caution">
    <text evidence="7">The sequence shown here is derived from an EMBL/GenBank/DDBJ whole genome shotgun (WGS) entry which is preliminary data.</text>
</comment>
<protein>
    <recommendedName>
        <fullName evidence="6">Cell shape-determining protein MreB</fullName>
    </recommendedName>
</protein>
<dbReference type="PANTHER" id="PTHR42749">
    <property type="entry name" value="CELL SHAPE-DETERMINING PROTEIN MREB"/>
    <property type="match status" value="1"/>
</dbReference>
<keyword evidence="1 6" id="KW-0963">Cytoplasm</keyword>
<evidence type="ECO:0000313" key="8">
    <source>
        <dbReference type="Proteomes" id="UP000229112"/>
    </source>
</evidence>
<dbReference type="HAMAP" id="MF_02207">
    <property type="entry name" value="MreB"/>
    <property type="match status" value="1"/>
</dbReference>
<feature type="binding site" evidence="6">
    <location>
        <begin position="167"/>
        <end position="169"/>
    </location>
    <ligand>
        <name>ATP</name>
        <dbReference type="ChEBI" id="CHEBI:30616"/>
    </ligand>
</feature>
<dbReference type="EMBL" id="PFAY01000011">
    <property type="protein sequence ID" value="PIT93140.1"/>
    <property type="molecule type" value="Genomic_DNA"/>
</dbReference>
<feature type="binding site" evidence="6">
    <location>
        <begin position="22"/>
        <end position="24"/>
    </location>
    <ligand>
        <name>ATP</name>
        <dbReference type="ChEBI" id="CHEBI:30616"/>
    </ligand>
</feature>
<comment type="similarity">
    <text evidence="5 6">Belongs to the FtsA/MreB family.</text>
</comment>
<dbReference type="InterPro" id="IPR043129">
    <property type="entry name" value="ATPase_NBD"/>
</dbReference>
<dbReference type="GO" id="GO:0005737">
    <property type="term" value="C:cytoplasm"/>
    <property type="evidence" value="ECO:0007669"/>
    <property type="project" value="UniProtKB-SubCell"/>
</dbReference>
<evidence type="ECO:0000256" key="5">
    <source>
        <dbReference type="ARBA" id="ARBA00023458"/>
    </source>
</evidence>
<evidence type="ECO:0000256" key="1">
    <source>
        <dbReference type="ARBA" id="ARBA00022490"/>
    </source>
</evidence>
<comment type="subunit">
    <text evidence="6">Forms polymers.</text>
</comment>
<feature type="binding site" evidence="6">
    <location>
        <begin position="295"/>
        <end position="298"/>
    </location>
    <ligand>
        <name>ATP</name>
        <dbReference type="ChEBI" id="CHEBI:30616"/>
    </ligand>
</feature>
<dbReference type="GO" id="GO:0005524">
    <property type="term" value="F:ATP binding"/>
    <property type="evidence" value="ECO:0007669"/>
    <property type="project" value="UniProtKB-KW"/>
</dbReference>